<dbReference type="SUPFAM" id="SSF54211">
    <property type="entry name" value="Ribosomal protein S5 domain 2-like"/>
    <property type="match status" value="1"/>
</dbReference>
<dbReference type="Proteomes" id="UP000315750">
    <property type="component" value="Chromosome"/>
</dbReference>
<dbReference type="InterPro" id="IPR003593">
    <property type="entry name" value="AAA+_ATPase"/>
</dbReference>
<comment type="similarity">
    <text evidence="1">Belongs to the Mg-chelatase subunits D/I family. ComM subfamily.</text>
</comment>
<reference evidence="3 4" key="1">
    <citation type="submission" date="2019-02" db="EMBL/GenBank/DDBJ databases">
        <title>Deep-cultivation of Planctomycetes and their phenomic and genomic characterization uncovers novel biology.</title>
        <authorList>
            <person name="Wiegand S."/>
            <person name="Jogler M."/>
            <person name="Boedeker C."/>
            <person name="Pinto D."/>
            <person name="Vollmers J."/>
            <person name="Rivas-Marin E."/>
            <person name="Kohn T."/>
            <person name="Peeters S.H."/>
            <person name="Heuer A."/>
            <person name="Rast P."/>
            <person name="Oberbeckmann S."/>
            <person name="Bunk B."/>
            <person name="Jeske O."/>
            <person name="Meyerdierks A."/>
            <person name="Storesund J.E."/>
            <person name="Kallscheuer N."/>
            <person name="Luecker S."/>
            <person name="Lage O.M."/>
            <person name="Pohl T."/>
            <person name="Merkel B.J."/>
            <person name="Hornburger P."/>
            <person name="Mueller R.-W."/>
            <person name="Bruemmer F."/>
            <person name="Labrenz M."/>
            <person name="Spormann A.M."/>
            <person name="Op den Camp H."/>
            <person name="Overmann J."/>
            <person name="Amann R."/>
            <person name="Jetten M.S.M."/>
            <person name="Mascher T."/>
            <person name="Medema M.H."/>
            <person name="Devos D.P."/>
            <person name="Kaster A.-K."/>
            <person name="Ovreas L."/>
            <person name="Rohde M."/>
            <person name="Galperin M.Y."/>
            <person name="Jogler C."/>
        </authorList>
    </citation>
    <scope>NUCLEOTIDE SEQUENCE [LARGE SCALE GENOMIC DNA]</scope>
    <source>
        <strain evidence="3 4">Pan181</strain>
    </source>
</reference>
<sequence>MLARLHTFSLVGIEALPVVAEVDVSGAAMPKTILVGLPEAAVRESTHRIERAMVNSGFVRPQDRVVINLAPAELPKQAASFDLPIALGVLAGSGQIGSERLSEYAVVGELALDGTMRPVKGVLSMAMAAAKLKGVCGIVVPSANAPEAAVVEGLEVIAVDSLTQAVGFFSGNIDIEPQPCRIYELFDEHGSYDIDFGDVRGQEMAKRAITIAAAGGHNLLMLGPPGSGKTMLAKRVPTILPQLTPEESVETTRIYSAVGRLKAGEPLLARRPFRSPHHTISNAGLVGGGSTPAPGEISLAHNGVLFLDELPEFNRQTLEVLRQPLEDGSVTISRALTSTTFPADFILIASLNPCPCGFRNDPRRECQCTVMQIERYMGKISGPLLDRIDLHIEVPAVPFKELTSKHDGTTSAHMRDEVSAARELQTDRFTKSATRTNAQMTSRQIRQCCPLDEVCTNLLKQSINELGLSARAHDKVLRVARTIADLERSPAIRPEHLSEAVNYRMLDRNLWR</sequence>
<evidence type="ECO:0000259" key="2">
    <source>
        <dbReference type="SMART" id="SM00382"/>
    </source>
</evidence>
<feature type="domain" description="AAA+ ATPase" evidence="2">
    <location>
        <begin position="215"/>
        <end position="398"/>
    </location>
</feature>
<evidence type="ECO:0000313" key="3">
    <source>
        <dbReference type="EMBL" id="QDU57299.1"/>
    </source>
</evidence>
<dbReference type="OrthoDB" id="9813147at2"/>
<protein>
    <submittedName>
        <fullName evidence="3">Competence protein ComM</fullName>
    </submittedName>
</protein>
<dbReference type="KEGG" id="amuc:Pan181_35140"/>
<dbReference type="Gene3D" id="3.30.230.10">
    <property type="match status" value="1"/>
</dbReference>
<dbReference type="InterPro" id="IPR014721">
    <property type="entry name" value="Ribsml_uS5_D2-typ_fold_subgr"/>
</dbReference>
<dbReference type="InterPro" id="IPR004482">
    <property type="entry name" value="Mg_chelat-rel"/>
</dbReference>
<dbReference type="RefSeq" id="WP_145248380.1">
    <property type="nucleotide sequence ID" value="NZ_CP036278.1"/>
</dbReference>
<dbReference type="PANTHER" id="PTHR32039:SF7">
    <property type="entry name" value="COMPETENCE PROTEIN COMM"/>
    <property type="match status" value="1"/>
</dbReference>
<dbReference type="InterPro" id="IPR020568">
    <property type="entry name" value="Ribosomal_Su5_D2-typ_SF"/>
</dbReference>
<proteinExistence type="inferred from homology"/>
<dbReference type="Gene3D" id="3.40.50.300">
    <property type="entry name" value="P-loop containing nucleotide triphosphate hydrolases"/>
    <property type="match status" value="1"/>
</dbReference>
<evidence type="ECO:0000256" key="1">
    <source>
        <dbReference type="ARBA" id="ARBA00006354"/>
    </source>
</evidence>
<dbReference type="InterPro" id="IPR025158">
    <property type="entry name" value="Mg_chelat-rel_C"/>
</dbReference>
<dbReference type="EMBL" id="CP036278">
    <property type="protein sequence ID" value="QDU57299.1"/>
    <property type="molecule type" value="Genomic_DNA"/>
</dbReference>
<dbReference type="Pfam" id="PF13541">
    <property type="entry name" value="ChlI"/>
    <property type="match status" value="1"/>
</dbReference>
<dbReference type="NCBIfam" id="TIGR00368">
    <property type="entry name" value="YifB family Mg chelatase-like AAA ATPase"/>
    <property type="match status" value="1"/>
</dbReference>
<gene>
    <name evidence="3" type="primary">comM</name>
    <name evidence="3" type="ORF">Pan181_35140</name>
</gene>
<dbReference type="AlphaFoldDB" id="A0A518ARF1"/>
<dbReference type="SMART" id="SM00382">
    <property type="entry name" value="AAA"/>
    <property type="match status" value="1"/>
</dbReference>
<organism evidence="3 4">
    <name type="scientific">Aeoliella mucimassa</name>
    <dbReference type="NCBI Taxonomy" id="2527972"/>
    <lineage>
        <taxon>Bacteria</taxon>
        <taxon>Pseudomonadati</taxon>
        <taxon>Planctomycetota</taxon>
        <taxon>Planctomycetia</taxon>
        <taxon>Pirellulales</taxon>
        <taxon>Lacipirellulaceae</taxon>
        <taxon>Aeoliella</taxon>
    </lineage>
</organism>
<evidence type="ECO:0000313" key="4">
    <source>
        <dbReference type="Proteomes" id="UP000315750"/>
    </source>
</evidence>
<dbReference type="InterPro" id="IPR027417">
    <property type="entry name" value="P-loop_NTPase"/>
</dbReference>
<dbReference type="GO" id="GO:0005524">
    <property type="term" value="F:ATP binding"/>
    <property type="evidence" value="ECO:0007669"/>
    <property type="project" value="InterPro"/>
</dbReference>
<keyword evidence="4" id="KW-1185">Reference proteome</keyword>
<dbReference type="SUPFAM" id="SSF52540">
    <property type="entry name" value="P-loop containing nucleoside triphosphate hydrolases"/>
    <property type="match status" value="1"/>
</dbReference>
<dbReference type="PANTHER" id="PTHR32039">
    <property type="entry name" value="MAGNESIUM-CHELATASE SUBUNIT CHLI"/>
    <property type="match status" value="1"/>
</dbReference>
<accession>A0A518ARF1</accession>
<dbReference type="InterPro" id="IPR000523">
    <property type="entry name" value="Mg_chelatse_chII-like_cat_dom"/>
</dbReference>
<dbReference type="Pfam" id="PF13335">
    <property type="entry name" value="Mg_chelatase_C"/>
    <property type="match status" value="1"/>
</dbReference>
<dbReference type="InterPro" id="IPR045006">
    <property type="entry name" value="CHLI-like"/>
</dbReference>
<dbReference type="Pfam" id="PF01078">
    <property type="entry name" value="Mg_chelatase"/>
    <property type="match status" value="1"/>
</dbReference>
<name>A0A518ARF1_9BACT</name>